<sequence>MLFTFDETPYNIKAGWKETHAVFVNELKNLSATCLTTMNTALKNSFDYLNVNRMQSGIDTYGMGRCPYFLEPAVIILMTDGGRFSTMNNVQDELIIPASNCPGSEFTIEPFRWDQRLFSIVLRFNGIYRNDQTQAVTSVGCDPSPINQLCEETG</sequence>
<dbReference type="GO" id="GO:0032039">
    <property type="term" value="C:integrator complex"/>
    <property type="evidence" value="ECO:0007669"/>
    <property type="project" value="TreeGrafter"/>
</dbReference>
<evidence type="ECO:0000313" key="2">
    <source>
        <dbReference type="Proteomes" id="UP000194236"/>
    </source>
</evidence>
<dbReference type="Proteomes" id="UP000194236">
    <property type="component" value="Unassembled WGS sequence"/>
</dbReference>
<dbReference type="EMBL" id="MUJZ01016568">
    <property type="protein sequence ID" value="OTF80780.1"/>
    <property type="molecule type" value="Genomic_DNA"/>
</dbReference>
<reference evidence="1 2" key="1">
    <citation type="submission" date="2017-03" db="EMBL/GenBank/DDBJ databases">
        <title>Genome Survey of Euroglyphus maynei.</title>
        <authorList>
            <person name="Arlian L.G."/>
            <person name="Morgan M.S."/>
            <person name="Rider S.D."/>
        </authorList>
    </citation>
    <scope>NUCLEOTIDE SEQUENCE [LARGE SCALE GENOMIC DNA]</scope>
    <source>
        <strain evidence="1">Arlian Lab</strain>
        <tissue evidence="1">Whole body</tissue>
    </source>
</reference>
<accession>A0A1Y3BIJ7</accession>
<dbReference type="AlphaFoldDB" id="A0A1Y3BIJ7"/>
<evidence type="ECO:0008006" key="3">
    <source>
        <dbReference type="Google" id="ProtNLM"/>
    </source>
</evidence>
<dbReference type="PANTHER" id="PTHR12957:SF2">
    <property type="entry name" value="INTEGRATOR COMPLEX SUBUNIT 6"/>
    <property type="match status" value="1"/>
</dbReference>
<dbReference type="PANTHER" id="PTHR12957">
    <property type="entry name" value="DEAD/H BOX POLYPEPTIDE 26/DICE1-RELATED"/>
    <property type="match status" value="1"/>
</dbReference>
<evidence type="ECO:0000313" key="1">
    <source>
        <dbReference type="EMBL" id="OTF80780.1"/>
    </source>
</evidence>
<proteinExistence type="predicted"/>
<feature type="non-terminal residue" evidence="1">
    <location>
        <position position="154"/>
    </location>
</feature>
<dbReference type="InterPro" id="IPR051113">
    <property type="entry name" value="Integrator_subunit6"/>
</dbReference>
<keyword evidence="2" id="KW-1185">Reference proteome</keyword>
<dbReference type="GO" id="GO:0034472">
    <property type="term" value="P:snRNA 3'-end processing"/>
    <property type="evidence" value="ECO:0007669"/>
    <property type="project" value="TreeGrafter"/>
</dbReference>
<protein>
    <recommendedName>
        <fullName evidence="3">VWFA domain-containing protein</fullName>
    </recommendedName>
</protein>
<dbReference type="OrthoDB" id="9449012at2759"/>
<gene>
    <name evidence="1" type="ORF">BLA29_011522</name>
</gene>
<organism evidence="1 2">
    <name type="scientific">Euroglyphus maynei</name>
    <name type="common">Mayne's house dust mite</name>
    <dbReference type="NCBI Taxonomy" id="6958"/>
    <lineage>
        <taxon>Eukaryota</taxon>
        <taxon>Metazoa</taxon>
        <taxon>Ecdysozoa</taxon>
        <taxon>Arthropoda</taxon>
        <taxon>Chelicerata</taxon>
        <taxon>Arachnida</taxon>
        <taxon>Acari</taxon>
        <taxon>Acariformes</taxon>
        <taxon>Sarcoptiformes</taxon>
        <taxon>Astigmata</taxon>
        <taxon>Psoroptidia</taxon>
        <taxon>Analgoidea</taxon>
        <taxon>Pyroglyphidae</taxon>
        <taxon>Pyroglyphinae</taxon>
        <taxon>Euroglyphus</taxon>
    </lineage>
</organism>
<comment type="caution">
    <text evidence="1">The sequence shown here is derived from an EMBL/GenBank/DDBJ whole genome shotgun (WGS) entry which is preliminary data.</text>
</comment>
<name>A0A1Y3BIJ7_EURMA</name>